<organism evidence="2 3">
    <name type="scientific">Macrosiphum euphorbiae</name>
    <name type="common">potato aphid</name>
    <dbReference type="NCBI Taxonomy" id="13131"/>
    <lineage>
        <taxon>Eukaryota</taxon>
        <taxon>Metazoa</taxon>
        <taxon>Ecdysozoa</taxon>
        <taxon>Arthropoda</taxon>
        <taxon>Hexapoda</taxon>
        <taxon>Insecta</taxon>
        <taxon>Pterygota</taxon>
        <taxon>Neoptera</taxon>
        <taxon>Paraneoptera</taxon>
        <taxon>Hemiptera</taxon>
        <taxon>Sternorrhyncha</taxon>
        <taxon>Aphidomorpha</taxon>
        <taxon>Aphidoidea</taxon>
        <taxon>Aphididae</taxon>
        <taxon>Macrosiphini</taxon>
        <taxon>Macrosiphum</taxon>
    </lineage>
</organism>
<sequence length="164" mass="18136">MRPLGASSAMASAILKEAARGQTLRTLAEDSAPKNTRKRTAQSHQSAQPETERVSSQGSTDPALQPAKPGTWLSPGAQKTAVMINFLQVNLNGCWAAQQLLDMRIMDEPQNGNSRAAGSRRGGYRYEYSKTTGFCRSAKMTLKSYSLVIKLTNYYYKLTIFCRY</sequence>
<dbReference type="Proteomes" id="UP001160148">
    <property type="component" value="Unassembled WGS sequence"/>
</dbReference>
<proteinExistence type="predicted"/>
<gene>
    <name evidence="2" type="ORF">MEUPH1_LOCUS15729</name>
</gene>
<evidence type="ECO:0000313" key="3">
    <source>
        <dbReference type="Proteomes" id="UP001160148"/>
    </source>
</evidence>
<feature type="region of interest" description="Disordered" evidence="1">
    <location>
        <begin position="18"/>
        <end position="72"/>
    </location>
</feature>
<feature type="compositionally biased region" description="Polar residues" evidence="1">
    <location>
        <begin position="42"/>
        <end position="62"/>
    </location>
</feature>
<comment type="caution">
    <text evidence="2">The sequence shown here is derived from an EMBL/GenBank/DDBJ whole genome shotgun (WGS) entry which is preliminary data.</text>
</comment>
<dbReference type="EMBL" id="CARXXK010000003">
    <property type="protein sequence ID" value="CAI6360425.1"/>
    <property type="molecule type" value="Genomic_DNA"/>
</dbReference>
<accession>A0AAV0WWL8</accession>
<evidence type="ECO:0000256" key="1">
    <source>
        <dbReference type="SAM" id="MobiDB-lite"/>
    </source>
</evidence>
<dbReference type="AlphaFoldDB" id="A0AAV0WWL8"/>
<evidence type="ECO:0000313" key="2">
    <source>
        <dbReference type="EMBL" id="CAI6360425.1"/>
    </source>
</evidence>
<keyword evidence="3" id="KW-1185">Reference proteome</keyword>
<reference evidence="2 3" key="1">
    <citation type="submission" date="2023-01" db="EMBL/GenBank/DDBJ databases">
        <authorList>
            <person name="Whitehead M."/>
        </authorList>
    </citation>
    <scope>NUCLEOTIDE SEQUENCE [LARGE SCALE GENOMIC DNA]</scope>
</reference>
<protein>
    <submittedName>
        <fullName evidence="2">Uncharacterized protein</fullName>
    </submittedName>
</protein>
<name>A0AAV0WWL8_9HEMI</name>